<evidence type="ECO:0000313" key="1">
    <source>
        <dbReference type="EnsemblPlants" id="PGSC0003DMT400095601"/>
    </source>
</evidence>
<dbReference type="PaxDb" id="4113-PGSC0003DMT400095601"/>
<reference evidence="2" key="1">
    <citation type="journal article" date="2011" name="Nature">
        <title>Genome sequence and analysis of the tuber crop potato.</title>
        <authorList>
            <consortium name="The Potato Genome Sequencing Consortium"/>
        </authorList>
    </citation>
    <scope>NUCLEOTIDE SEQUENCE [LARGE SCALE GENOMIC DNA]</scope>
    <source>
        <strain evidence="2">cv. DM1-3 516 R44</strain>
    </source>
</reference>
<dbReference type="InParanoid" id="M1DWN7"/>
<dbReference type="AlphaFoldDB" id="M1DWN7"/>
<protein>
    <submittedName>
        <fullName evidence="1">Uncharacterized protein</fullName>
    </submittedName>
</protein>
<sequence>MPSDIKIIHSQQTESNNYTANLNGTVHGSETENSWRVHDASYAYDSTLPFLVVFLFSPTNSTLSTVPVPFPAGSFVLCSQVEQSCNSYVLPPKSNVPPYQSVGDSYKSRAGSLILWKKFKFQIEIIRNSHIVSPLKFDPKAAL</sequence>
<accession>M1DWN7</accession>
<reference evidence="1" key="2">
    <citation type="submission" date="2015-06" db="UniProtKB">
        <authorList>
            <consortium name="EnsemblPlants"/>
        </authorList>
    </citation>
    <scope>IDENTIFICATION</scope>
    <source>
        <strain evidence="1">DM1-3 516 R44</strain>
    </source>
</reference>
<dbReference type="EnsemblPlants" id="PGSC0003DMT400095601">
    <property type="protein sequence ID" value="PGSC0003DMT400095601"/>
    <property type="gene ID" value="PGSC0003DMG400045172"/>
</dbReference>
<dbReference type="Proteomes" id="UP000011115">
    <property type="component" value="Unassembled WGS sequence"/>
</dbReference>
<evidence type="ECO:0000313" key="2">
    <source>
        <dbReference type="Proteomes" id="UP000011115"/>
    </source>
</evidence>
<proteinExistence type="predicted"/>
<name>M1DWN7_SOLTU</name>
<dbReference type="HOGENOM" id="CLU_1809590_0_0_1"/>
<keyword evidence="2" id="KW-1185">Reference proteome</keyword>
<dbReference type="Gramene" id="PGSC0003DMT400095601">
    <property type="protein sequence ID" value="PGSC0003DMT400095601"/>
    <property type="gene ID" value="PGSC0003DMG400045172"/>
</dbReference>
<organism evidence="1 2">
    <name type="scientific">Solanum tuberosum</name>
    <name type="common">Potato</name>
    <dbReference type="NCBI Taxonomy" id="4113"/>
    <lineage>
        <taxon>Eukaryota</taxon>
        <taxon>Viridiplantae</taxon>
        <taxon>Streptophyta</taxon>
        <taxon>Embryophyta</taxon>
        <taxon>Tracheophyta</taxon>
        <taxon>Spermatophyta</taxon>
        <taxon>Magnoliopsida</taxon>
        <taxon>eudicotyledons</taxon>
        <taxon>Gunneridae</taxon>
        <taxon>Pentapetalae</taxon>
        <taxon>asterids</taxon>
        <taxon>lamiids</taxon>
        <taxon>Solanales</taxon>
        <taxon>Solanaceae</taxon>
        <taxon>Solanoideae</taxon>
        <taxon>Solaneae</taxon>
        <taxon>Solanum</taxon>
    </lineage>
</organism>